<comment type="caution">
    <text evidence="1">The sequence shown here is derived from an EMBL/GenBank/DDBJ whole genome shotgun (WGS) entry which is preliminary data.</text>
</comment>
<organism evidence="1 2">
    <name type="scientific">Coemansia javaensis</name>
    <dbReference type="NCBI Taxonomy" id="2761396"/>
    <lineage>
        <taxon>Eukaryota</taxon>
        <taxon>Fungi</taxon>
        <taxon>Fungi incertae sedis</taxon>
        <taxon>Zoopagomycota</taxon>
        <taxon>Kickxellomycotina</taxon>
        <taxon>Kickxellomycetes</taxon>
        <taxon>Kickxellales</taxon>
        <taxon>Kickxellaceae</taxon>
        <taxon>Coemansia</taxon>
    </lineage>
</organism>
<evidence type="ECO:0000313" key="2">
    <source>
        <dbReference type="Proteomes" id="UP001140217"/>
    </source>
</evidence>
<dbReference type="AlphaFoldDB" id="A0A9W8HK88"/>
<evidence type="ECO:0000313" key="1">
    <source>
        <dbReference type="EMBL" id="KAJ2783184.1"/>
    </source>
</evidence>
<gene>
    <name evidence="1" type="ORF">H4R18_001851</name>
</gene>
<dbReference type="EMBL" id="JANBUL010000053">
    <property type="protein sequence ID" value="KAJ2783184.1"/>
    <property type="molecule type" value="Genomic_DNA"/>
</dbReference>
<sequence length="530" mass="57823">MVPLPAFQALPAHIIEAIFALAINSTCRRFSSNGSSAVVRLGTVFALGNTCRAWRAAILAAAFRKCSVDLVGGVFVTFQVFDADMSISPQQLRSYARHVKVLDLKVRGKGMADDFAAFHTGQMAPHGACFGSAQALNLFVHPPGDEFDWREVPAEKLHRFAMHMQECTPAVHTCNVSIRGHAFFGYYTHCGQSGSMVQALLKAEPQSHAVLDKQAAAPYPWFARDITTMSWIWHENSASAARITRACAPSLKGLAIHHRDFVGFEQLFTDDHGGPVTYASLETLSLTSDTGMDVVPVALPGNYAPFPQLASILVSMRYPFTDDVPFRGNSSTLTELGLCVNDGCMTMLAGKNMFRRLQLKYISILSAAEIVATLTKANAAHSAIQKLVMLHTQATLAETVQFLRLLPRVQMLSSRVSTFGDGFDGKSLDQIADALRSEHAPLSTCLTRWSIVNTDRQSPGTIVACAMLLSEVCPRLSTVTIESEIAPGVARALRSAAASGEHARFTRERVFTLHDMDTMSAVYIKRRLPT</sequence>
<keyword evidence="2" id="KW-1185">Reference proteome</keyword>
<dbReference type="OrthoDB" id="5589260at2759"/>
<name>A0A9W8HK88_9FUNG</name>
<dbReference type="Proteomes" id="UP001140217">
    <property type="component" value="Unassembled WGS sequence"/>
</dbReference>
<accession>A0A9W8HK88</accession>
<protein>
    <submittedName>
        <fullName evidence="1">Uncharacterized protein</fullName>
    </submittedName>
</protein>
<reference evidence="1" key="1">
    <citation type="submission" date="2022-07" db="EMBL/GenBank/DDBJ databases">
        <title>Phylogenomic reconstructions and comparative analyses of Kickxellomycotina fungi.</title>
        <authorList>
            <person name="Reynolds N.K."/>
            <person name="Stajich J.E."/>
            <person name="Barry K."/>
            <person name="Grigoriev I.V."/>
            <person name="Crous P."/>
            <person name="Smith M.E."/>
        </authorList>
    </citation>
    <scope>NUCLEOTIDE SEQUENCE</scope>
    <source>
        <strain evidence="1">NBRC 105414</strain>
    </source>
</reference>
<proteinExistence type="predicted"/>